<dbReference type="InterPro" id="IPR036956">
    <property type="entry name" value="Impact_N_sf"/>
</dbReference>
<feature type="region of interest" description="Disordered" evidence="7">
    <location>
        <begin position="332"/>
        <end position="351"/>
    </location>
</feature>
<dbReference type="AlphaFoldDB" id="A0A3N4KQ39"/>
<keyword evidence="6" id="KW-0346">Stress response</keyword>
<dbReference type="PANTHER" id="PTHR16301:SF25">
    <property type="entry name" value="PROTEIN IMPACT"/>
    <property type="match status" value="1"/>
</dbReference>
<evidence type="ECO:0000256" key="1">
    <source>
        <dbReference type="ARBA" id="ARBA00004496"/>
    </source>
</evidence>
<dbReference type="Pfam" id="PF05773">
    <property type="entry name" value="RWD"/>
    <property type="match status" value="1"/>
</dbReference>
<evidence type="ECO:0000313" key="10">
    <source>
        <dbReference type="Proteomes" id="UP000277580"/>
    </source>
</evidence>
<dbReference type="SUPFAM" id="SSF54211">
    <property type="entry name" value="Ribosomal protein S5 domain 2-like"/>
    <property type="match status" value="1"/>
</dbReference>
<dbReference type="SUPFAM" id="SSF54495">
    <property type="entry name" value="UBC-like"/>
    <property type="match status" value="1"/>
</dbReference>
<feature type="domain" description="RWD" evidence="8">
    <location>
        <begin position="68"/>
        <end position="168"/>
    </location>
</feature>
<dbReference type="STRING" id="1392247.A0A3N4KQ39"/>
<accession>A0A3N4KQ39</accession>
<dbReference type="Proteomes" id="UP000277580">
    <property type="component" value="Unassembled WGS sequence"/>
</dbReference>
<sequence length="351" mass="38298">MNSLFTLRVVLKSLKYQPAAHFRGRGADQLQLRRLPQYYTYTTARSYPTQPSQQPTTNLLAMNEDLAEEIEVLNSIYGGECIASTGSGSVYVLRPPESTISPPLSLTLSFPENYPHAPPVVVDGAGGGKSGVEGKNELARDVLSAVWREGEVCLFDLVEGMRELLEAAPPPAAVEEVEVDDGEEGYREWSPPPTMNEAGQHTSEHEWIVADPIVEKKSVFVGRAIEVHSVEDAKRYIADLIAGDKKIAKATHNMTAYRIQRENGVTFQDNDDDGETAAGGRMGHLLQVMDVSNVLVVVSRWYGGVKLGPDRFRLINTAAREALVKGGFVKTAETSTGNSGKAKAKDKKAKK</sequence>
<feature type="compositionally biased region" description="Basic residues" evidence="7">
    <location>
        <begin position="342"/>
        <end position="351"/>
    </location>
</feature>
<dbReference type="CDD" id="cd23822">
    <property type="entry name" value="RWD_ScYIH1-like"/>
    <property type="match status" value="1"/>
</dbReference>
<proteinExistence type="inferred from homology"/>
<keyword evidence="3" id="KW-0963">Cytoplasm</keyword>
<reference evidence="9 10" key="1">
    <citation type="journal article" date="2018" name="Nat. Ecol. Evol.">
        <title>Pezizomycetes genomes reveal the molecular basis of ectomycorrhizal truffle lifestyle.</title>
        <authorList>
            <person name="Murat C."/>
            <person name="Payen T."/>
            <person name="Noel B."/>
            <person name="Kuo A."/>
            <person name="Morin E."/>
            <person name="Chen J."/>
            <person name="Kohler A."/>
            <person name="Krizsan K."/>
            <person name="Balestrini R."/>
            <person name="Da Silva C."/>
            <person name="Montanini B."/>
            <person name="Hainaut M."/>
            <person name="Levati E."/>
            <person name="Barry K.W."/>
            <person name="Belfiori B."/>
            <person name="Cichocki N."/>
            <person name="Clum A."/>
            <person name="Dockter R.B."/>
            <person name="Fauchery L."/>
            <person name="Guy J."/>
            <person name="Iotti M."/>
            <person name="Le Tacon F."/>
            <person name="Lindquist E.A."/>
            <person name="Lipzen A."/>
            <person name="Malagnac F."/>
            <person name="Mello A."/>
            <person name="Molinier V."/>
            <person name="Miyauchi S."/>
            <person name="Poulain J."/>
            <person name="Riccioni C."/>
            <person name="Rubini A."/>
            <person name="Sitrit Y."/>
            <person name="Splivallo R."/>
            <person name="Traeger S."/>
            <person name="Wang M."/>
            <person name="Zifcakova L."/>
            <person name="Wipf D."/>
            <person name="Zambonelli A."/>
            <person name="Paolocci F."/>
            <person name="Nowrousian M."/>
            <person name="Ottonello S."/>
            <person name="Baldrian P."/>
            <person name="Spatafora J.W."/>
            <person name="Henrissat B."/>
            <person name="Nagy L.G."/>
            <person name="Aury J.M."/>
            <person name="Wincker P."/>
            <person name="Grigoriev I.V."/>
            <person name="Bonfante P."/>
            <person name="Martin F.M."/>
        </authorList>
    </citation>
    <scope>NUCLEOTIDE SEQUENCE [LARGE SCALE GENOMIC DNA]</scope>
    <source>
        <strain evidence="9 10">CCBAS932</strain>
    </source>
</reference>
<dbReference type="Pfam" id="PF01205">
    <property type="entry name" value="Impact_N"/>
    <property type="match status" value="1"/>
</dbReference>
<evidence type="ECO:0000256" key="3">
    <source>
        <dbReference type="ARBA" id="ARBA00022490"/>
    </source>
</evidence>
<evidence type="ECO:0000256" key="5">
    <source>
        <dbReference type="ARBA" id="ARBA00022845"/>
    </source>
</evidence>
<dbReference type="EMBL" id="ML119128">
    <property type="protein sequence ID" value="RPB12566.1"/>
    <property type="molecule type" value="Genomic_DNA"/>
</dbReference>
<keyword evidence="10" id="KW-1185">Reference proteome</keyword>
<dbReference type="GO" id="GO:0006446">
    <property type="term" value="P:regulation of translational initiation"/>
    <property type="evidence" value="ECO:0007669"/>
    <property type="project" value="TreeGrafter"/>
</dbReference>
<dbReference type="GO" id="GO:0005737">
    <property type="term" value="C:cytoplasm"/>
    <property type="evidence" value="ECO:0007669"/>
    <property type="project" value="UniProtKB-SubCell"/>
</dbReference>
<gene>
    <name evidence="9" type="ORF">P167DRAFT_535896</name>
</gene>
<dbReference type="OrthoDB" id="69641at2759"/>
<protein>
    <submittedName>
        <fullName evidence="9">UPF0029-domain-containing protein</fullName>
    </submittedName>
</protein>
<dbReference type="PANTHER" id="PTHR16301">
    <property type="entry name" value="IMPACT-RELATED"/>
    <property type="match status" value="1"/>
</dbReference>
<evidence type="ECO:0000256" key="2">
    <source>
        <dbReference type="ARBA" id="ARBA00007665"/>
    </source>
</evidence>
<dbReference type="InterPro" id="IPR023582">
    <property type="entry name" value="Impact"/>
</dbReference>
<dbReference type="InterPro" id="IPR020568">
    <property type="entry name" value="Ribosomal_Su5_D2-typ_SF"/>
</dbReference>
<dbReference type="InParanoid" id="A0A3N4KQ39"/>
<comment type="subcellular location">
    <subcellularLocation>
        <location evidence="1">Cytoplasm</location>
    </subcellularLocation>
</comment>
<dbReference type="InterPro" id="IPR001498">
    <property type="entry name" value="Impact_N"/>
</dbReference>
<dbReference type="FunCoup" id="A0A3N4KQ39">
    <property type="interactions" value="393"/>
</dbReference>
<dbReference type="InterPro" id="IPR006575">
    <property type="entry name" value="RWD_dom"/>
</dbReference>
<dbReference type="PROSITE" id="PS50908">
    <property type="entry name" value="RWD"/>
    <property type="match status" value="1"/>
</dbReference>
<keyword evidence="4" id="KW-0678">Repressor</keyword>
<keyword evidence="5" id="KW-0810">Translation regulation</keyword>
<evidence type="ECO:0000313" key="9">
    <source>
        <dbReference type="EMBL" id="RPB12566.1"/>
    </source>
</evidence>
<organism evidence="9 10">
    <name type="scientific">Morchella conica CCBAS932</name>
    <dbReference type="NCBI Taxonomy" id="1392247"/>
    <lineage>
        <taxon>Eukaryota</taxon>
        <taxon>Fungi</taxon>
        <taxon>Dikarya</taxon>
        <taxon>Ascomycota</taxon>
        <taxon>Pezizomycotina</taxon>
        <taxon>Pezizomycetes</taxon>
        <taxon>Pezizales</taxon>
        <taxon>Morchellaceae</taxon>
        <taxon>Morchella</taxon>
    </lineage>
</organism>
<evidence type="ECO:0000259" key="8">
    <source>
        <dbReference type="PROSITE" id="PS50908"/>
    </source>
</evidence>
<dbReference type="SMART" id="SM00591">
    <property type="entry name" value="RWD"/>
    <property type="match status" value="1"/>
</dbReference>
<name>A0A3N4KQ39_9PEZI</name>
<evidence type="ECO:0000256" key="6">
    <source>
        <dbReference type="ARBA" id="ARBA00023016"/>
    </source>
</evidence>
<dbReference type="InterPro" id="IPR016135">
    <property type="entry name" value="UBQ-conjugating_enzyme/RWD"/>
</dbReference>
<comment type="similarity">
    <text evidence="2">Belongs to the IMPACT family.</text>
</comment>
<dbReference type="Gene3D" id="3.10.110.10">
    <property type="entry name" value="Ubiquitin Conjugating Enzyme"/>
    <property type="match status" value="1"/>
</dbReference>
<dbReference type="GO" id="GO:0140469">
    <property type="term" value="P:GCN2-mediated signaling"/>
    <property type="evidence" value="ECO:0007669"/>
    <property type="project" value="TreeGrafter"/>
</dbReference>
<dbReference type="Gene3D" id="3.30.230.30">
    <property type="entry name" value="Impact, N-terminal domain"/>
    <property type="match status" value="1"/>
</dbReference>
<evidence type="ECO:0000256" key="7">
    <source>
        <dbReference type="SAM" id="MobiDB-lite"/>
    </source>
</evidence>
<evidence type="ECO:0000256" key="4">
    <source>
        <dbReference type="ARBA" id="ARBA00022491"/>
    </source>
</evidence>